<keyword evidence="7" id="KW-0411">Iron-sulfur</keyword>
<evidence type="ECO:0000259" key="8">
    <source>
        <dbReference type="PROSITE" id="PS51387"/>
    </source>
</evidence>
<dbReference type="InterPro" id="IPR016166">
    <property type="entry name" value="FAD-bd_PCMH"/>
</dbReference>
<sequence length="985" mass="109683">MLSFAIQSILVVSIQSNLAALATSLQGDLFYDAAQVSHQTMRLAYSTDASVYQELPLAVCIPQDIADLKKLIVFARENQVSLIPRTAGTSLAGQVVGDGIVLDVSRFFNKILEVNVEERWARVQPGVIRDDLNAYLKPMGLMFGPETSTASRAMIGGMIGNNSSGLHSIVWGDTRQNLLSAEVLLDDASSVRFAALNEQEYFQKLSASNREGEIYRQINELISNKENLNAIQSGYPKKDITRRNTGYALDMLTDTTEPFNFCKLLAGSEGTIGIITEAKIKLMPLPPKEIGLLCVHFNDMVECMRGNVVALRNKPEASELVDKYILDFTVGHPTYQYNRFFIEGDPQALLIIEFRGDTVEEIQAKADKLKTELIQEGLGYAYPFILGTEQTNLVWDVRKAGLGLIRNLPGDSQPVNLIEDCAVSPEDLPDYVRDVQQLLAEEQVHASYYAHAGAGELHIEPFINLKTGHGKKQFRRILEKTTDLVLKYNGSLSGEHGDGRLRGEFIPKVLGEQVYQLLLEVKHIFDPKAVFNAKKIVDTPAMDTHLRYDKVTDAKQIKTYFDFTKSESILRLAEKCSGSGDCRKTEITGGTMCPSFMATRDEKDTTRARANMLRQFLTNSNQENRFDHEELKEVMDLCLSCKGCKTECPSSVDIAKMKAEFLQHYYDANGSSFRSKLIANFTQSQKLGSLVAPLYNFFATNGLTSSLIKQVAGFAPKRSLPKVYGTTLSKWANKQTPQPEKPKVYLYSDEFTNYNDTEIGITAFKLLTALGYDVLVPNLKESGRTFLSKGFVKKAKTIANANVDLGAAIISAETPLLGVEPSAIITFRDEYVDLVDSSKREKAVELAKHALMIDEFLVREIAAGKIHPEQFTAQPQKIKLHGHCYQKAFKLVDYTKQVLSFPQNYEVEVIPSGCCGMAGSFGYEKEHYEVSQKVAELVLFPALRKTGDEYVVAAAGTSCRHQIKDGLARKSYHPVEILYDALIKK</sequence>
<dbReference type="InterPro" id="IPR004113">
    <property type="entry name" value="FAD-bd_oxidored_4_C"/>
</dbReference>
<name>A0ABP7Y4W9_9SPHI</name>
<dbReference type="SUPFAM" id="SSF46548">
    <property type="entry name" value="alpha-helical ferredoxin"/>
    <property type="match status" value="1"/>
</dbReference>
<keyword evidence="6" id="KW-0408">Iron</keyword>
<dbReference type="PROSITE" id="PS00198">
    <property type="entry name" value="4FE4S_FER_1"/>
    <property type="match status" value="1"/>
</dbReference>
<dbReference type="Gene3D" id="3.30.70.2740">
    <property type="match status" value="1"/>
</dbReference>
<evidence type="ECO:0000256" key="5">
    <source>
        <dbReference type="ARBA" id="ARBA00023002"/>
    </source>
</evidence>
<dbReference type="Pfam" id="PF13534">
    <property type="entry name" value="Fer4_17"/>
    <property type="match status" value="1"/>
</dbReference>
<dbReference type="Proteomes" id="UP001500101">
    <property type="component" value="Unassembled WGS sequence"/>
</dbReference>
<evidence type="ECO:0000313" key="9">
    <source>
        <dbReference type="EMBL" id="GAA4130857.1"/>
    </source>
</evidence>
<dbReference type="PROSITE" id="PS51387">
    <property type="entry name" value="FAD_PCMH"/>
    <property type="match status" value="1"/>
</dbReference>
<dbReference type="PANTHER" id="PTHR11748:SF119">
    <property type="entry name" value="D-2-HYDROXYGLUTARATE DEHYDROGENASE"/>
    <property type="match status" value="1"/>
</dbReference>
<gene>
    <name evidence="9" type="ORF">GCM10022216_00350</name>
</gene>
<keyword evidence="2" id="KW-0285">Flavoprotein</keyword>
<comment type="caution">
    <text evidence="9">The sequence shown here is derived from an EMBL/GenBank/DDBJ whole genome shotgun (WGS) entry which is preliminary data.</text>
</comment>
<organism evidence="9 10">
    <name type="scientific">Sphingobacterium kyonggiense</name>
    <dbReference type="NCBI Taxonomy" id="714075"/>
    <lineage>
        <taxon>Bacteria</taxon>
        <taxon>Pseudomonadati</taxon>
        <taxon>Bacteroidota</taxon>
        <taxon>Sphingobacteriia</taxon>
        <taxon>Sphingobacteriales</taxon>
        <taxon>Sphingobacteriaceae</taxon>
        <taxon>Sphingobacterium</taxon>
    </lineage>
</organism>
<feature type="domain" description="FAD-binding PCMH-type" evidence="8">
    <location>
        <begin position="52"/>
        <end position="285"/>
    </location>
</feature>
<protein>
    <submittedName>
        <fullName evidence="9">FAD-binding and (Fe-S)-binding domain-containing protein</fullName>
    </submittedName>
</protein>
<dbReference type="SUPFAM" id="SSF56176">
    <property type="entry name" value="FAD-binding/transporter-associated domain-like"/>
    <property type="match status" value="1"/>
</dbReference>
<evidence type="ECO:0000256" key="3">
    <source>
        <dbReference type="ARBA" id="ARBA00022723"/>
    </source>
</evidence>
<keyword evidence="3" id="KW-0479">Metal-binding</keyword>
<dbReference type="SUPFAM" id="SSF55103">
    <property type="entry name" value="FAD-linked oxidases, C-terminal domain"/>
    <property type="match status" value="1"/>
</dbReference>
<evidence type="ECO:0000256" key="4">
    <source>
        <dbReference type="ARBA" id="ARBA00022827"/>
    </source>
</evidence>
<dbReference type="Pfam" id="PF01565">
    <property type="entry name" value="FAD_binding_4"/>
    <property type="match status" value="1"/>
</dbReference>
<dbReference type="InterPro" id="IPR036318">
    <property type="entry name" value="FAD-bd_PCMH-like_sf"/>
</dbReference>
<dbReference type="PANTHER" id="PTHR11748">
    <property type="entry name" value="D-LACTATE DEHYDROGENASE"/>
    <property type="match status" value="1"/>
</dbReference>
<dbReference type="InterPro" id="IPR006094">
    <property type="entry name" value="Oxid_FAD_bind_N"/>
</dbReference>
<accession>A0ABP7Y4W9</accession>
<dbReference type="EMBL" id="BAAAZI010000001">
    <property type="protein sequence ID" value="GAA4130857.1"/>
    <property type="molecule type" value="Genomic_DNA"/>
</dbReference>
<dbReference type="Gene3D" id="3.30.465.10">
    <property type="match status" value="1"/>
</dbReference>
<evidence type="ECO:0000256" key="2">
    <source>
        <dbReference type="ARBA" id="ARBA00022630"/>
    </source>
</evidence>
<evidence type="ECO:0000256" key="1">
    <source>
        <dbReference type="ARBA" id="ARBA00001974"/>
    </source>
</evidence>
<dbReference type="Gene3D" id="3.30.43.10">
    <property type="entry name" value="Uridine Diphospho-n-acetylenolpyruvylglucosamine Reductase, domain 2"/>
    <property type="match status" value="1"/>
</dbReference>
<evidence type="ECO:0000313" key="10">
    <source>
        <dbReference type="Proteomes" id="UP001500101"/>
    </source>
</evidence>
<comment type="cofactor">
    <cofactor evidence="1">
        <name>FAD</name>
        <dbReference type="ChEBI" id="CHEBI:57692"/>
    </cofactor>
</comment>
<reference evidence="10" key="1">
    <citation type="journal article" date="2019" name="Int. J. Syst. Evol. Microbiol.">
        <title>The Global Catalogue of Microorganisms (GCM) 10K type strain sequencing project: providing services to taxonomists for standard genome sequencing and annotation.</title>
        <authorList>
            <consortium name="The Broad Institute Genomics Platform"/>
            <consortium name="The Broad Institute Genome Sequencing Center for Infectious Disease"/>
            <person name="Wu L."/>
            <person name="Ma J."/>
        </authorList>
    </citation>
    <scope>NUCLEOTIDE SEQUENCE [LARGE SCALE GENOMIC DNA]</scope>
    <source>
        <strain evidence="10">JCM 16704</strain>
    </source>
</reference>
<evidence type="ECO:0000256" key="6">
    <source>
        <dbReference type="ARBA" id="ARBA00023004"/>
    </source>
</evidence>
<keyword evidence="10" id="KW-1185">Reference proteome</keyword>
<dbReference type="InterPro" id="IPR016169">
    <property type="entry name" value="FAD-bd_PCMH_sub2"/>
</dbReference>
<dbReference type="Pfam" id="PF02913">
    <property type="entry name" value="FAD-oxidase_C"/>
    <property type="match status" value="1"/>
</dbReference>
<dbReference type="InterPro" id="IPR016164">
    <property type="entry name" value="FAD-linked_Oxase-like_C"/>
</dbReference>
<evidence type="ECO:0000256" key="7">
    <source>
        <dbReference type="ARBA" id="ARBA00023014"/>
    </source>
</evidence>
<proteinExistence type="predicted"/>
<keyword evidence="4" id="KW-0274">FAD</keyword>
<dbReference type="InterPro" id="IPR017900">
    <property type="entry name" value="4Fe4S_Fe_S_CS"/>
</dbReference>
<keyword evidence="5" id="KW-0560">Oxidoreductase</keyword>
<dbReference type="InterPro" id="IPR016167">
    <property type="entry name" value="FAD-bd_PCMH_sub1"/>
</dbReference>